<accession>A0A1G5AJ56</accession>
<dbReference type="STRING" id="1120976.SAMN03080606_00159"/>
<keyword evidence="1" id="KW-0732">Signal</keyword>
<dbReference type="InterPro" id="IPR014756">
    <property type="entry name" value="Ig_E-set"/>
</dbReference>
<proteinExistence type="predicted"/>
<dbReference type="RefSeq" id="WP_176758800.1">
    <property type="nucleotide sequence ID" value="NZ_FMUS01000001.1"/>
</dbReference>
<dbReference type="CDD" id="cd00063">
    <property type="entry name" value="FN3"/>
    <property type="match status" value="1"/>
</dbReference>
<evidence type="ECO:0000259" key="3">
    <source>
        <dbReference type="PROSITE" id="PS50853"/>
    </source>
</evidence>
<dbReference type="EMBL" id="FMUS01000001">
    <property type="protein sequence ID" value="SCX77882.1"/>
    <property type="molecule type" value="Genomic_DNA"/>
</dbReference>
<evidence type="ECO:0000313" key="4">
    <source>
        <dbReference type="EMBL" id="SCX77882.1"/>
    </source>
</evidence>
<evidence type="ECO:0000313" key="5">
    <source>
        <dbReference type="Proteomes" id="UP000198636"/>
    </source>
</evidence>
<dbReference type="InterPro" id="IPR013783">
    <property type="entry name" value="Ig-like_fold"/>
</dbReference>
<dbReference type="Gene3D" id="2.60.40.10">
    <property type="entry name" value="Immunoglobulins"/>
    <property type="match status" value="8"/>
</dbReference>
<keyword evidence="2" id="KW-0175">Coiled coil</keyword>
<dbReference type="CDD" id="cd00102">
    <property type="entry name" value="IPT"/>
    <property type="match status" value="5"/>
</dbReference>
<dbReference type="SMART" id="SM00429">
    <property type="entry name" value="IPT"/>
    <property type="match status" value="5"/>
</dbReference>
<evidence type="ECO:0000256" key="2">
    <source>
        <dbReference type="SAM" id="Coils"/>
    </source>
</evidence>
<name>A0A1G5AJ56_9FIRM</name>
<feature type="coiled-coil region" evidence="2">
    <location>
        <begin position="1756"/>
        <end position="1790"/>
    </location>
</feature>
<reference evidence="4 5" key="1">
    <citation type="submission" date="2016-10" db="EMBL/GenBank/DDBJ databases">
        <authorList>
            <person name="de Groot N.N."/>
        </authorList>
    </citation>
    <scope>NUCLEOTIDE SEQUENCE [LARGE SCALE GENOMIC DNA]</scope>
    <source>
        <strain evidence="4 5">DSM 18978</strain>
    </source>
</reference>
<dbReference type="InterPro" id="IPR052387">
    <property type="entry name" value="Fibrocystin"/>
</dbReference>
<organism evidence="4 5">
    <name type="scientific">Alkaliphilus peptidifermentans DSM 18978</name>
    <dbReference type="NCBI Taxonomy" id="1120976"/>
    <lineage>
        <taxon>Bacteria</taxon>
        <taxon>Bacillati</taxon>
        <taxon>Bacillota</taxon>
        <taxon>Clostridia</taxon>
        <taxon>Peptostreptococcales</taxon>
        <taxon>Natronincolaceae</taxon>
        <taxon>Alkaliphilus</taxon>
    </lineage>
</organism>
<dbReference type="SMART" id="SM00060">
    <property type="entry name" value="FN3"/>
    <property type="match status" value="1"/>
</dbReference>
<protein>
    <submittedName>
        <fullName evidence="4">IPT/TIG domain-containing protein</fullName>
    </submittedName>
</protein>
<feature type="domain" description="Fibronectin type-III" evidence="3">
    <location>
        <begin position="1666"/>
        <end position="1761"/>
    </location>
</feature>
<gene>
    <name evidence="4" type="ORF">SAMN03080606_00159</name>
</gene>
<dbReference type="InterPro" id="IPR003961">
    <property type="entry name" value="FN3_dom"/>
</dbReference>
<dbReference type="CDD" id="cd00603">
    <property type="entry name" value="IPT_PCSR"/>
    <property type="match status" value="1"/>
</dbReference>
<dbReference type="Pfam" id="PF01833">
    <property type="entry name" value="TIG"/>
    <property type="match status" value="6"/>
</dbReference>
<dbReference type="SUPFAM" id="SSF81296">
    <property type="entry name" value="E set domains"/>
    <property type="match status" value="6"/>
</dbReference>
<evidence type="ECO:0000256" key="1">
    <source>
        <dbReference type="ARBA" id="ARBA00022729"/>
    </source>
</evidence>
<dbReference type="SUPFAM" id="SSF49265">
    <property type="entry name" value="Fibronectin type III"/>
    <property type="match status" value="1"/>
</dbReference>
<dbReference type="PANTHER" id="PTHR46769:SF2">
    <property type="entry name" value="FIBROCYSTIN-L ISOFORM 2 PRECURSOR-RELATED"/>
    <property type="match status" value="1"/>
</dbReference>
<dbReference type="InterPro" id="IPR036116">
    <property type="entry name" value="FN3_sf"/>
</dbReference>
<dbReference type="PROSITE" id="PS50853">
    <property type="entry name" value="FN3"/>
    <property type="match status" value="1"/>
</dbReference>
<dbReference type="PANTHER" id="PTHR46769">
    <property type="entry name" value="POLYCYSTIC KIDNEY AND HEPATIC DISEASE 1 (AUTOSOMAL RECESSIVE)-LIKE 1"/>
    <property type="match status" value="1"/>
</dbReference>
<dbReference type="InterPro" id="IPR002909">
    <property type="entry name" value="IPT_dom"/>
</dbReference>
<keyword evidence="5" id="KW-1185">Reference proteome</keyword>
<sequence>MRKKLAITTLLIMFFNLLFSSFNIAEVYALSPSIFNITIQEEVSVVNGNKETKYQVVFNGIFLNNVDVIIVSTTPDGSNPIKTLEKFDLDGTTNLIYAPQDDGQTLQSIFGTTGDIYFGVVKKDGTIEYSNKVFNIPHESLMKVDEINGFSPASWPVNVVIGENFTVEGGGFHTDYLLGITTGSTVANPIPYDIVYVDGAPKQVVVDTETLAITSGYNQNLIFEKKVGDVSIRYIVRRAINVANPLNIGEGTIISPLQGTEGTIVRIKPEQNNHQLLDLGTKVYIGGLEARRNINEFSDGTFKYVEGGVTKTGLEVVVPRHTSVGPKPISIRNFQGDAYHHGSPFEYVNATGAVLEVFDIDPAVAKTNEEKEIDNLRIRNVFSINNLEGIGLGNIPSGQAPVKGDASNLKYFKNLDSKSFYIQYPMGNDHFVERKIDVSIGLKAMIRDVDLSADASQLTTVKITTDRVSQAGKYTVTARTETVYYRIESDGKITELQYIVEQAPLNHHQRVEFEFEPDTTTPIINAITPEKGPFNQNISATLIGSQFRVESSGTDRHYPKVIIGSTSVAGEFKYKVITRTPTGEIDAYFAANPDGTGRDGANIIDTTGYTFVVLDAANNVVDGQGRKSGNRIKFTIPAGHQFYNGFADVTVYNSTHTGQPGGRDIKANFFEYITPEDGEVIQPRIDTVIPDKVAVGKNEPVRIEGRNFQPNAIVTVDGEVIENRVINVNQQPNTITFNAPNGRVGQTKVQIINPDGGFASANFEYIQTYSQPFIERIIPNTGGKGSLVIIKGHGFFAADPEETTEDRKIGTKVYIDGRDINKEYFRESEDPDAQLDLREFANYFDGQPIFGPHLDANGDPTPIFTYGSNVAVVDNNTIYVIIPDPLDPEKEFKRNEFLNVRVVNPDLGSHQVNNGFKFIDVATKPEIFNITPTLGDYRGGNIVEINGENFQQGVKVFFGTQEAEVYRRSNNARTIWVYVPAYGGALQMKNRALVPVTVMNPNGSSFTKYDGYTYVNPGYDAIISKLTPNTGNTSGGDRIFITGINFRASVENNAISEKPAVYFGGVRVPDEYITFVLPPKDTFNHPEETNMIIVERTPPNPVGKVDVTVINFDGATANFKGGFEYRSKQPAITQVLPNQGSLLGGSEITIIGKDFVSNGLHIQFGNQVGKADILSGQAEVKVGDILVRYNAYAPENITLFYKEALPENELDVYLDGEKLNSFYIVEEEEFKIVRVPWKELPAHLADENTVNMADENIKIEIKDDDLIVTRRLGVIKKVEGEERIILETPPAQAVGPVQLRVFNYDGKFATSGFTYTNPFRPPVITKITPASTMEVNEINGTTYSPPISIDVATAPPPGGSPLIIEGHNFRSGVKVFIGDIEAEIRTKSPNDDEMIIIVPEAAANAIGPYLRILVLNDDGGYTYGDVVPENQSRNPYWFRYIAEGSFPKIDHVYPDYGPVTGGAKITIRGTGFKDEDTFGSPKDVSVLIGGVPVPQENIKYINPQTIEVITPAGRVGKQTIEVINYDQGRAIGTDIFTYISQPTISTVNPGKLFTNDIDTEVVISGKMFMNGAKVFIGGELMLEKNVQPGQTILARGIRGVTDEGESRWMVIVGGMEAASVAFEDENILKVKFNEAVDLTNNNLIVVNPDGGLSSEYKDFEYMIPIPTRPLVLEAIPGAESTVTLIWSGSAPDVLNRADRYEIYGKKQSDKEYTFIGDTRDLEFLVKDLELSTQYSFMVRAMNKYGSAIEFAEVKVRTFNEREDQQLREKLEELEKEENKLKKEGKVEIIKDEVIRTIGTEEIPNGVAPYLIDFSLVDYKNQNIYTVAIPVSVVQNLNRKITITDGKMQFTFLPRDLYTREVSQVSITDMDDSFVLVTINRLTGEAVEPLQTAIGRAQRRASDIYELGFQLRVGRDTSDINSMVRSGEFSIKFDSMAYPLVNEDKLYIGEYSTSNHNFTKVADGTSASIRNKGRYMLMANR</sequence>
<dbReference type="Proteomes" id="UP000198636">
    <property type="component" value="Unassembled WGS sequence"/>
</dbReference>